<evidence type="ECO:0000256" key="1">
    <source>
        <dbReference type="SAM" id="MobiDB-lite"/>
    </source>
</evidence>
<dbReference type="EMBL" id="JADOUA010000001">
    <property type="protein sequence ID" value="MBG6089602.1"/>
    <property type="molecule type" value="Genomic_DNA"/>
</dbReference>
<evidence type="ECO:0000313" key="3">
    <source>
        <dbReference type="Proteomes" id="UP000614047"/>
    </source>
</evidence>
<evidence type="ECO:0000313" key="2">
    <source>
        <dbReference type="EMBL" id="MBG6089602.1"/>
    </source>
</evidence>
<protein>
    <submittedName>
        <fullName evidence="2">Site-specific recombinase XerD</fullName>
    </submittedName>
</protein>
<keyword evidence="3" id="KW-1185">Reference proteome</keyword>
<feature type="region of interest" description="Disordered" evidence="1">
    <location>
        <begin position="26"/>
        <end position="55"/>
    </location>
</feature>
<name>A0A931DHV1_9ACTN</name>
<proteinExistence type="predicted"/>
<dbReference type="RefSeq" id="WP_197012192.1">
    <property type="nucleotide sequence ID" value="NZ_BAABES010000004.1"/>
</dbReference>
<dbReference type="AlphaFoldDB" id="A0A931DHV1"/>
<organism evidence="2 3">
    <name type="scientific">Actinomadura viridis</name>
    <dbReference type="NCBI Taxonomy" id="58110"/>
    <lineage>
        <taxon>Bacteria</taxon>
        <taxon>Bacillati</taxon>
        <taxon>Actinomycetota</taxon>
        <taxon>Actinomycetes</taxon>
        <taxon>Streptosporangiales</taxon>
        <taxon>Thermomonosporaceae</taxon>
        <taxon>Actinomadura</taxon>
    </lineage>
</organism>
<sequence length="55" mass="6056">MARRLSTLASLYRYAVRRRVIPASPAEYVDRPEVSGEGTTPARPLAEATALSPRK</sequence>
<comment type="caution">
    <text evidence="2">The sequence shown here is derived from an EMBL/GenBank/DDBJ whole genome shotgun (WGS) entry which is preliminary data.</text>
</comment>
<dbReference type="Proteomes" id="UP000614047">
    <property type="component" value="Unassembled WGS sequence"/>
</dbReference>
<accession>A0A931DHV1</accession>
<gene>
    <name evidence="2" type="ORF">IW256_003715</name>
</gene>
<reference evidence="2" key="1">
    <citation type="submission" date="2020-11" db="EMBL/GenBank/DDBJ databases">
        <title>Sequencing the genomes of 1000 actinobacteria strains.</title>
        <authorList>
            <person name="Klenk H.-P."/>
        </authorList>
    </citation>
    <scope>NUCLEOTIDE SEQUENCE</scope>
    <source>
        <strain evidence="2">DSM 43175</strain>
    </source>
</reference>